<dbReference type="Proteomes" id="UP001055811">
    <property type="component" value="Linkage Group LG01"/>
</dbReference>
<gene>
    <name evidence="1" type="ORF">L2E82_05726</name>
</gene>
<comment type="caution">
    <text evidence="1">The sequence shown here is derived from an EMBL/GenBank/DDBJ whole genome shotgun (WGS) entry which is preliminary data.</text>
</comment>
<evidence type="ECO:0000313" key="2">
    <source>
        <dbReference type="Proteomes" id="UP001055811"/>
    </source>
</evidence>
<reference evidence="1 2" key="2">
    <citation type="journal article" date="2022" name="Mol. Ecol. Resour.">
        <title>The genomes of chicory, endive, great burdock and yacon provide insights into Asteraceae paleo-polyploidization history and plant inulin production.</title>
        <authorList>
            <person name="Fan W."/>
            <person name="Wang S."/>
            <person name="Wang H."/>
            <person name="Wang A."/>
            <person name="Jiang F."/>
            <person name="Liu H."/>
            <person name="Zhao H."/>
            <person name="Xu D."/>
            <person name="Zhang Y."/>
        </authorList>
    </citation>
    <scope>NUCLEOTIDE SEQUENCE [LARGE SCALE GENOMIC DNA]</scope>
    <source>
        <strain evidence="2">cv. Punajuju</strain>
        <tissue evidence="1">Leaves</tissue>
    </source>
</reference>
<organism evidence="1 2">
    <name type="scientific">Cichorium intybus</name>
    <name type="common">Chicory</name>
    <dbReference type="NCBI Taxonomy" id="13427"/>
    <lineage>
        <taxon>Eukaryota</taxon>
        <taxon>Viridiplantae</taxon>
        <taxon>Streptophyta</taxon>
        <taxon>Embryophyta</taxon>
        <taxon>Tracheophyta</taxon>
        <taxon>Spermatophyta</taxon>
        <taxon>Magnoliopsida</taxon>
        <taxon>eudicotyledons</taxon>
        <taxon>Gunneridae</taxon>
        <taxon>Pentapetalae</taxon>
        <taxon>asterids</taxon>
        <taxon>campanulids</taxon>
        <taxon>Asterales</taxon>
        <taxon>Asteraceae</taxon>
        <taxon>Cichorioideae</taxon>
        <taxon>Cichorieae</taxon>
        <taxon>Cichoriinae</taxon>
        <taxon>Cichorium</taxon>
    </lineage>
</organism>
<reference evidence="2" key="1">
    <citation type="journal article" date="2022" name="Mol. Ecol. Resour.">
        <title>The genomes of chicory, endive, great burdock and yacon provide insights into Asteraceae palaeo-polyploidization history and plant inulin production.</title>
        <authorList>
            <person name="Fan W."/>
            <person name="Wang S."/>
            <person name="Wang H."/>
            <person name="Wang A."/>
            <person name="Jiang F."/>
            <person name="Liu H."/>
            <person name="Zhao H."/>
            <person name="Xu D."/>
            <person name="Zhang Y."/>
        </authorList>
    </citation>
    <scope>NUCLEOTIDE SEQUENCE [LARGE SCALE GENOMIC DNA]</scope>
    <source>
        <strain evidence="2">cv. Punajuju</strain>
    </source>
</reference>
<keyword evidence="2" id="KW-1185">Reference proteome</keyword>
<evidence type="ECO:0000313" key="1">
    <source>
        <dbReference type="EMBL" id="KAI3791862.1"/>
    </source>
</evidence>
<accession>A0ACB9HA95</accession>
<name>A0ACB9HA95_CICIN</name>
<proteinExistence type="predicted"/>
<dbReference type="EMBL" id="CM042009">
    <property type="protein sequence ID" value="KAI3791862.1"/>
    <property type="molecule type" value="Genomic_DNA"/>
</dbReference>
<sequence>MMGVSWLHLHQWWFQTFRFADESLRSLQMLEETFVSPLKSSIYRFTSNSNPSPAFFSPGTQVQFLSNPAKILCSLQLKIYIDPAFHPAIYLLH</sequence>
<protein>
    <submittedName>
        <fullName evidence="1">Uncharacterized protein</fullName>
    </submittedName>
</protein>